<dbReference type="InterPro" id="IPR057774">
    <property type="entry name" value="D8C_UMOD/GP2/OIT3-like"/>
</dbReference>
<dbReference type="PANTHER" id="PTHR36191">
    <property type="entry name" value="ENDO/EXONUCLEASE/PHOSPHATASE DOMAIN-CONTAINING PROTEIN-RELATED"/>
    <property type="match status" value="1"/>
</dbReference>
<keyword evidence="1 3" id="KW-0732">Signal</keyword>
<evidence type="ECO:0000313" key="5">
    <source>
        <dbReference type="EMBL" id="KAJ7351106.1"/>
    </source>
</evidence>
<name>A0A9X0CH75_9CNID</name>
<evidence type="ECO:0000259" key="4">
    <source>
        <dbReference type="Pfam" id="PF23283"/>
    </source>
</evidence>
<dbReference type="Proteomes" id="UP001163046">
    <property type="component" value="Unassembled WGS sequence"/>
</dbReference>
<organism evidence="5 6">
    <name type="scientific">Desmophyllum pertusum</name>
    <dbReference type="NCBI Taxonomy" id="174260"/>
    <lineage>
        <taxon>Eukaryota</taxon>
        <taxon>Metazoa</taxon>
        <taxon>Cnidaria</taxon>
        <taxon>Anthozoa</taxon>
        <taxon>Hexacorallia</taxon>
        <taxon>Scleractinia</taxon>
        <taxon>Caryophylliina</taxon>
        <taxon>Caryophylliidae</taxon>
        <taxon>Desmophyllum</taxon>
    </lineage>
</organism>
<keyword evidence="6" id="KW-1185">Reference proteome</keyword>
<dbReference type="PANTHER" id="PTHR36191:SF4">
    <property type="entry name" value="VWFD DOMAIN-CONTAINING PROTEIN"/>
    <property type="match status" value="1"/>
</dbReference>
<keyword evidence="2" id="KW-1015">Disulfide bond</keyword>
<comment type="caution">
    <text evidence="5">The sequence shown here is derived from an EMBL/GenBank/DDBJ whole genome shotgun (WGS) entry which is preliminary data.</text>
</comment>
<reference evidence="5" key="1">
    <citation type="submission" date="2023-01" db="EMBL/GenBank/DDBJ databases">
        <title>Genome assembly of the deep-sea coral Lophelia pertusa.</title>
        <authorList>
            <person name="Herrera S."/>
            <person name="Cordes E."/>
        </authorList>
    </citation>
    <scope>NUCLEOTIDE SEQUENCE</scope>
    <source>
        <strain evidence="5">USNM1676648</strain>
        <tissue evidence="5">Polyp</tissue>
    </source>
</reference>
<gene>
    <name evidence="5" type="primary">OIT3_6</name>
    <name evidence="5" type="ORF">OS493_036563</name>
</gene>
<sequence length="173" mass="19560">MSFSQLARLSCLLILVLSVFLNESVCQAANCNDCCNNSTYTLINEPRRSTKSVWKSGEPVLCDRGLQWGWYRFKTSADIEDKMPEKAPPEFHCGTHDPIWLQDRHPTVAEGNVVRKACINSFGVQCDVSFNINVKNCSSYFVYYLRPPIYCAVAYCAGEKSVLCFNFVCSELL</sequence>
<evidence type="ECO:0000256" key="3">
    <source>
        <dbReference type="SAM" id="SignalP"/>
    </source>
</evidence>
<evidence type="ECO:0000256" key="2">
    <source>
        <dbReference type="ARBA" id="ARBA00023157"/>
    </source>
</evidence>
<evidence type="ECO:0000256" key="1">
    <source>
        <dbReference type="ARBA" id="ARBA00022729"/>
    </source>
</evidence>
<dbReference type="AlphaFoldDB" id="A0A9X0CH75"/>
<dbReference type="EMBL" id="MU827363">
    <property type="protein sequence ID" value="KAJ7351106.1"/>
    <property type="molecule type" value="Genomic_DNA"/>
</dbReference>
<feature type="chain" id="PRO_5040997366" evidence="3">
    <location>
        <begin position="29"/>
        <end position="173"/>
    </location>
</feature>
<dbReference type="Pfam" id="PF23283">
    <property type="entry name" value="D8C_UMOD"/>
    <property type="match status" value="1"/>
</dbReference>
<feature type="signal peptide" evidence="3">
    <location>
        <begin position="1"/>
        <end position="28"/>
    </location>
</feature>
<protein>
    <submittedName>
        <fullName evidence="5">Oncoprotein-induced transcript 3 protein</fullName>
    </submittedName>
</protein>
<feature type="domain" description="UMOD/GP2/OIT3-like D8C" evidence="4">
    <location>
        <begin position="82"/>
        <end position="157"/>
    </location>
</feature>
<evidence type="ECO:0000313" key="6">
    <source>
        <dbReference type="Proteomes" id="UP001163046"/>
    </source>
</evidence>
<proteinExistence type="predicted"/>
<accession>A0A9X0CH75</accession>
<dbReference type="OrthoDB" id="5987694at2759"/>